<feature type="domain" description="RNA polymerase sigma-70 region 2" evidence="5">
    <location>
        <begin position="55"/>
        <end position="118"/>
    </location>
</feature>
<reference evidence="7 8" key="1">
    <citation type="submission" date="2016-09" db="EMBL/GenBank/DDBJ databases">
        <authorList>
            <person name="Capua I."/>
            <person name="De Benedictis P."/>
            <person name="Joannis T."/>
            <person name="Lombin L.H."/>
            <person name="Cattoli G."/>
        </authorList>
    </citation>
    <scope>NUCLEOTIDE SEQUENCE [LARGE SCALE GENOMIC DNA]</scope>
    <source>
        <strain evidence="7 8">UB20</strain>
    </source>
</reference>
<evidence type="ECO:0000256" key="3">
    <source>
        <dbReference type="ARBA" id="ARBA00023082"/>
    </source>
</evidence>
<evidence type="ECO:0000313" key="7">
    <source>
        <dbReference type="EMBL" id="SCQ21188.1"/>
    </source>
</evidence>
<keyword evidence="4" id="KW-0804">Transcription</keyword>
<dbReference type="NCBIfam" id="TIGR02985">
    <property type="entry name" value="Sig70_bacteroi1"/>
    <property type="match status" value="1"/>
</dbReference>
<comment type="similarity">
    <text evidence="1">Belongs to the sigma-70 factor family. ECF subfamily.</text>
</comment>
<evidence type="ECO:0000259" key="5">
    <source>
        <dbReference type="Pfam" id="PF04542"/>
    </source>
</evidence>
<organism evidence="7 8">
    <name type="scientific">Tannerella forsythia</name>
    <name type="common">Bacteroides forsythus</name>
    <dbReference type="NCBI Taxonomy" id="28112"/>
    <lineage>
        <taxon>Bacteria</taxon>
        <taxon>Pseudomonadati</taxon>
        <taxon>Bacteroidota</taxon>
        <taxon>Bacteroidia</taxon>
        <taxon>Bacteroidales</taxon>
        <taxon>Tannerellaceae</taxon>
        <taxon>Tannerella</taxon>
    </lineage>
</organism>
<proteinExistence type="inferred from homology"/>
<dbReference type="InterPro" id="IPR036388">
    <property type="entry name" value="WH-like_DNA-bd_sf"/>
</dbReference>
<dbReference type="InterPro" id="IPR039425">
    <property type="entry name" value="RNA_pol_sigma-70-like"/>
</dbReference>
<dbReference type="InterPro" id="IPR013325">
    <property type="entry name" value="RNA_pol_sigma_r2"/>
</dbReference>
<dbReference type="SUPFAM" id="SSF88946">
    <property type="entry name" value="Sigma2 domain of RNA polymerase sigma factors"/>
    <property type="match status" value="1"/>
</dbReference>
<dbReference type="InterPro" id="IPR013324">
    <property type="entry name" value="RNA_pol_sigma_r3/r4-like"/>
</dbReference>
<dbReference type="PANTHER" id="PTHR43133">
    <property type="entry name" value="RNA POLYMERASE ECF-TYPE SIGMA FACTO"/>
    <property type="match status" value="1"/>
</dbReference>
<dbReference type="CDD" id="cd06171">
    <property type="entry name" value="Sigma70_r4"/>
    <property type="match status" value="1"/>
</dbReference>
<name>A0A1D3UMA2_TANFO</name>
<protein>
    <submittedName>
        <fullName evidence="7">ECF RNA polymerase sigma factor RpoE</fullName>
    </submittedName>
</protein>
<dbReference type="Proteomes" id="UP000182057">
    <property type="component" value="Unassembled WGS sequence"/>
</dbReference>
<keyword evidence="2" id="KW-0805">Transcription regulation</keyword>
<dbReference type="Pfam" id="PF04542">
    <property type="entry name" value="Sigma70_r2"/>
    <property type="match status" value="1"/>
</dbReference>
<dbReference type="Gene3D" id="1.10.1740.10">
    <property type="match status" value="1"/>
</dbReference>
<evidence type="ECO:0000256" key="2">
    <source>
        <dbReference type="ARBA" id="ARBA00023015"/>
    </source>
</evidence>
<sequence>MGGIFLGKLRFIFVFLSYFCERNKNMRKDKGYRISDETLFLQIRHGCGKSFDALFIKYYPVLWAYTRQFIEPEDGEEVVQDVMVWLWENRRQVSFETSLKNYLFRAVRNRCLSLIDRNELKRKVYHIVHEKMSSHFENPDFYDYEELTRRIEEALTRLPESYREAFELNRFHQLTYKEIAERLNVSPKTVDYRIQQALKQLRVELKDLLPILFLVL</sequence>
<dbReference type="InterPro" id="IPR014327">
    <property type="entry name" value="RNA_pol_sigma70_bacteroid"/>
</dbReference>
<dbReference type="InterPro" id="IPR014284">
    <property type="entry name" value="RNA_pol_sigma-70_dom"/>
</dbReference>
<evidence type="ECO:0000313" key="8">
    <source>
        <dbReference type="Proteomes" id="UP000182057"/>
    </source>
</evidence>
<accession>A0A1D3UMA2</accession>
<evidence type="ECO:0000256" key="4">
    <source>
        <dbReference type="ARBA" id="ARBA00023163"/>
    </source>
</evidence>
<feature type="domain" description="RNA polymerase sigma factor 70 region 4 type 2" evidence="6">
    <location>
        <begin position="149"/>
        <end position="201"/>
    </location>
</feature>
<dbReference type="GO" id="GO:0003677">
    <property type="term" value="F:DNA binding"/>
    <property type="evidence" value="ECO:0007669"/>
    <property type="project" value="InterPro"/>
</dbReference>
<dbReference type="GO" id="GO:0016987">
    <property type="term" value="F:sigma factor activity"/>
    <property type="evidence" value="ECO:0007669"/>
    <property type="project" value="UniProtKB-KW"/>
</dbReference>
<dbReference type="InterPro" id="IPR013249">
    <property type="entry name" value="RNA_pol_sigma70_r4_t2"/>
</dbReference>
<dbReference type="InterPro" id="IPR007627">
    <property type="entry name" value="RNA_pol_sigma70_r2"/>
</dbReference>
<keyword evidence="3" id="KW-0731">Sigma factor</keyword>
<dbReference type="Pfam" id="PF08281">
    <property type="entry name" value="Sigma70_r4_2"/>
    <property type="match status" value="1"/>
</dbReference>
<dbReference type="AlphaFoldDB" id="A0A1D3UMA2"/>
<dbReference type="EMBL" id="FMMM01000048">
    <property type="protein sequence ID" value="SCQ21188.1"/>
    <property type="molecule type" value="Genomic_DNA"/>
</dbReference>
<dbReference type="PANTHER" id="PTHR43133:SF46">
    <property type="entry name" value="RNA POLYMERASE SIGMA-70 FACTOR ECF SUBFAMILY"/>
    <property type="match status" value="1"/>
</dbReference>
<dbReference type="SUPFAM" id="SSF88659">
    <property type="entry name" value="Sigma3 and sigma4 domains of RNA polymerase sigma factors"/>
    <property type="match status" value="1"/>
</dbReference>
<dbReference type="Gene3D" id="1.10.10.10">
    <property type="entry name" value="Winged helix-like DNA-binding domain superfamily/Winged helix DNA-binding domain"/>
    <property type="match status" value="1"/>
</dbReference>
<evidence type="ECO:0000256" key="1">
    <source>
        <dbReference type="ARBA" id="ARBA00010641"/>
    </source>
</evidence>
<dbReference type="NCBIfam" id="TIGR02937">
    <property type="entry name" value="sigma70-ECF"/>
    <property type="match status" value="1"/>
</dbReference>
<dbReference type="GO" id="GO:0006352">
    <property type="term" value="P:DNA-templated transcription initiation"/>
    <property type="evidence" value="ECO:0007669"/>
    <property type="project" value="InterPro"/>
</dbReference>
<gene>
    <name evidence="7" type="primary">rpoE_1</name>
    <name evidence="7" type="ORF">TFUB20_01296</name>
</gene>
<evidence type="ECO:0000259" key="6">
    <source>
        <dbReference type="Pfam" id="PF08281"/>
    </source>
</evidence>